<evidence type="ECO:0000313" key="6">
    <source>
        <dbReference type="Proteomes" id="UP001489004"/>
    </source>
</evidence>
<protein>
    <recommendedName>
        <fullName evidence="4">Response regulatory domain-containing protein</fullName>
    </recommendedName>
</protein>
<dbReference type="InterPro" id="IPR001789">
    <property type="entry name" value="Sig_transdc_resp-reg_receiver"/>
</dbReference>
<comment type="caution">
    <text evidence="2">Lacks conserved residue(s) required for the propagation of feature annotation.</text>
</comment>
<keyword evidence="1" id="KW-0902">Two-component regulatory system</keyword>
<proteinExistence type="predicted"/>
<dbReference type="PANTHER" id="PTHR43874:SF7">
    <property type="entry name" value="TWO-COMPONENT RESPONSE REGULATOR ARR10"/>
    <property type="match status" value="1"/>
</dbReference>
<dbReference type="Proteomes" id="UP001489004">
    <property type="component" value="Unassembled WGS sequence"/>
</dbReference>
<keyword evidence="6" id="KW-1185">Reference proteome</keyword>
<feature type="compositionally biased region" description="Low complexity" evidence="3">
    <location>
        <begin position="173"/>
        <end position="204"/>
    </location>
</feature>
<dbReference type="AlphaFoldDB" id="A0AAW1PF44"/>
<name>A0AAW1PF44_9CHLO</name>
<evidence type="ECO:0000313" key="5">
    <source>
        <dbReference type="EMBL" id="KAK9806727.1"/>
    </source>
</evidence>
<dbReference type="InterPro" id="IPR045279">
    <property type="entry name" value="ARR-like"/>
</dbReference>
<dbReference type="Gene3D" id="3.40.50.2300">
    <property type="match status" value="1"/>
</dbReference>
<dbReference type="GO" id="GO:0000160">
    <property type="term" value="P:phosphorelay signal transduction system"/>
    <property type="evidence" value="ECO:0007669"/>
    <property type="project" value="UniProtKB-KW"/>
</dbReference>
<dbReference type="GO" id="GO:0009736">
    <property type="term" value="P:cytokinin-activated signaling pathway"/>
    <property type="evidence" value="ECO:0007669"/>
    <property type="project" value="InterPro"/>
</dbReference>
<dbReference type="EMBL" id="JALJOR010000013">
    <property type="protein sequence ID" value="KAK9806727.1"/>
    <property type="molecule type" value="Genomic_DNA"/>
</dbReference>
<dbReference type="InterPro" id="IPR011006">
    <property type="entry name" value="CheY-like_superfamily"/>
</dbReference>
<evidence type="ECO:0000256" key="2">
    <source>
        <dbReference type="PROSITE-ProRule" id="PRU00169"/>
    </source>
</evidence>
<organism evidence="5 6">
    <name type="scientific">[Myrmecia] bisecta</name>
    <dbReference type="NCBI Taxonomy" id="41462"/>
    <lineage>
        <taxon>Eukaryota</taxon>
        <taxon>Viridiplantae</taxon>
        <taxon>Chlorophyta</taxon>
        <taxon>core chlorophytes</taxon>
        <taxon>Trebouxiophyceae</taxon>
        <taxon>Trebouxiales</taxon>
        <taxon>Trebouxiaceae</taxon>
        <taxon>Myrmecia</taxon>
    </lineage>
</organism>
<dbReference type="PANTHER" id="PTHR43874">
    <property type="entry name" value="TWO-COMPONENT RESPONSE REGULATOR"/>
    <property type="match status" value="1"/>
</dbReference>
<sequence>MTMKRVPSFSGRPGFPVGLQVMLITTCGETRAKVEQQLKQLSYEVTSCSTCSEAVATLRSGDQRFDIVLVEAKSVTQTEESQQFIQAASGLPLVLMAESGSTGEVWKGIELGAADVLEKPLSLLKLRNIWQHVVRKMMGTDSKDGTSPKCDILKMKAGSAPLSPRSILATPATTSTTDGISDSSMMGSKGCKSGDADAASVSGAPEKEGADGSIESRPSVTRRCSSLDDKSRQKSKKSKEKETTPGTVTHRPPLAIRPPAGYMPQAAGMAPSWGRQPSMQGCLKKSESFVNLINAHLRSSSASLCDMMIS</sequence>
<evidence type="ECO:0000256" key="1">
    <source>
        <dbReference type="ARBA" id="ARBA00023012"/>
    </source>
</evidence>
<comment type="caution">
    <text evidence="5">The sequence shown here is derived from an EMBL/GenBank/DDBJ whole genome shotgun (WGS) entry which is preliminary data.</text>
</comment>
<evidence type="ECO:0000256" key="3">
    <source>
        <dbReference type="SAM" id="MobiDB-lite"/>
    </source>
</evidence>
<evidence type="ECO:0000259" key="4">
    <source>
        <dbReference type="PROSITE" id="PS50110"/>
    </source>
</evidence>
<feature type="domain" description="Response regulatory" evidence="4">
    <location>
        <begin position="20"/>
        <end position="134"/>
    </location>
</feature>
<feature type="region of interest" description="Disordered" evidence="3">
    <location>
        <begin position="162"/>
        <end position="256"/>
    </location>
</feature>
<dbReference type="PROSITE" id="PS50110">
    <property type="entry name" value="RESPONSE_REGULATORY"/>
    <property type="match status" value="1"/>
</dbReference>
<dbReference type="SUPFAM" id="SSF52172">
    <property type="entry name" value="CheY-like"/>
    <property type="match status" value="1"/>
</dbReference>
<accession>A0AAW1PF44</accession>
<reference evidence="5 6" key="1">
    <citation type="journal article" date="2024" name="Nat. Commun.">
        <title>Phylogenomics reveals the evolutionary origins of lichenization in chlorophyte algae.</title>
        <authorList>
            <person name="Puginier C."/>
            <person name="Libourel C."/>
            <person name="Otte J."/>
            <person name="Skaloud P."/>
            <person name="Haon M."/>
            <person name="Grisel S."/>
            <person name="Petersen M."/>
            <person name="Berrin J.G."/>
            <person name="Delaux P.M."/>
            <person name="Dal Grande F."/>
            <person name="Keller J."/>
        </authorList>
    </citation>
    <scope>NUCLEOTIDE SEQUENCE [LARGE SCALE GENOMIC DNA]</scope>
    <source>
        <strain evidence="5 6">SAG 2043</strain>
    </source>
</reference>
<gene>
    <name evidence="5" type="ORF">WJX72_000716</name>
</gene>